<dbReference type="PANTHER" id="PTHR33265">
    <property type="entry name" value="AVR9/CF-9 RAPIDLY ELICITED PROTEIN-RELATED"/>
    <property type="match status" value="1"/>
</dbReference>
<dbReference type="OrthoDB" id="696337at2759"/>
<dbReference type="InterPro" id="IPR008480">
    <property type="entry name" value="DUF761_pln"/>
</dbReference>
<evidence type="ECO:0000313" key="1">
    <source>
        <dbReference type="EMBL" id="KAG5572702.1"/>
    </source>
</evidence>
<dbReference type="PANTHER" id="PTHR33265:SF36">
    <property type="entry name" value="AVR9_CF-9 RAPIDLY ELICITED PROTEIN 146"/>
    <property type="match status" value="1"/>
</dbReference>
<evidence type="ECO:0000313" key="2">
    <source>
        <dbReference type="Proteomes" id="UP000824120"/>
    </source>
</evidence>
<gene>
    <name evidence="1" type="ORF">H5410_062468</name>
</gene>
<accession>A0A9J5WCR6</accession>
<comment type="caution">
    <text evidence="1">The sequence shown here is derived from an EMBL/GenBank/DDBJ whole genome shotgun (WGS) entry which is preliminary data.</text>
</comment>
<sequence length="334" mass="38803">MDQNLVVVGKKFWKIVRVALCMLKKGISKQKIMLDIKLMMKRSKISSYKAVVQNLMFHFHHHNQNRRTDHVESGNLPFCPPHEDEYYEFSCTSSPNLDMKKHTATEEDVVVMNAAVMRAALEMIKGETTSPDNYFRGFGRQLRVTDSPFPVRDEVEEVDNHVDEKADEFISKKGISKQKIMLDIKLMMKRSKISSYKAVVQNLMFHFHHHNQNRRTDHVESGNLPFCPPHEDEYYEFSCTSSPNLDMKKHTATEEDVMVMNAAVMSASLEMIKGETTSPDIYFRGFGRQLRITDSPFPVRDEVEEMDNHVDEKADEFISKFYRNLRRQSSFSAS</sequence>
<name>A0A9J5WCR6_SOLCO</name>
<evidence type="ECO:0008006" key="3">
    <source>
        <dbReference type="Google" id="ProtNLM"/>
    </source>
</evidence>
<dbReference type="AlphaFoldDB" id="A0A9J5WCR6"/>
<organism evidence="1 2">
    <name type="scientific">Solanum commersonii</name>
    <name type="common">Commerson's wild potato</name>
    <name type="synonym">Commerson's nightshade</name>
    <dbReference type="NCBI Taxonomy" id="4109"/>
    <lineage>
        <taxon>Eukaryota</taxon>
        <taxon>Viridiplantae</taxon>
        <taxon>Streptophyta</taxon>
        <taxon>Embryophyta</taxon>
        <taxon>Tracheophyta</taxon>
        <taxon>Spermatophyta</taxon>
        <taxon>Magnoliopsida</taxon>
        <taxon>eudicotyledons</taxon>
        <taxon>Gunneridae</taxon>
        <taxon>Pentapetalae</taxon>
        <taxon>asterids</taxon>
        <taxon>lamiids</taxon>
        <taxon>Solanales</taxon>
        <taxon>Solanaceae</taxon>
        <taxon>Solanoideae</taxon>
        <taxon>Solaneae</taxon>
        <taxon>Solanum</taxon>
    </lineage>
</organism>
<dbReference type="EMBL" id="JACXVP010000012">
    <property type="protein sequence ID" value="KAG5572702.1"/>
    <property type="molecule type" value="Genomic_DNA"/>
</dbReference>
<protein>
    <recommendedName>
        <fullName evidence="3">Avr9/Cf-9 rapidly elicited protein 146</fullName>
    </recommendedName>
</protein>
<keyword evidence="2" id="KW-1185">Reference proteome</keyword>
<reference evidence="1 2" key="1">
    <citation type="submission" date="2020-09" db="EMBL/GenBank/DDBJ databases">
        <title>De no assembly of potato wild relative species, Solanum commersonii.</title>
        <authorList>
            <person name="Cho K."/>
        </authorList>
    </citation>
    <scope>NUCLEOTIDE SEQUENCE [LARGE SCALE GENOMIC DNA]</scope>
    <source>
        <strain evidence="1">LZ3.2</strain>
        <tissue evidence="1">Leaf</tissue>
    </source>
</reference>
<proteinExistence type="predicted"/>
<dbReference type="Proteomes" id="UP000824120">
    <property type="component" value="Chromosome 12"/>
</dbReference>
<dbReference type="Pfam" id="PF05553">
    <property type="entry name" value="DUF761"/>
    <property type="match status" value="1"/>
</dbReference>